<evidence type="ECO:0000256" key="1">
    <source>
        <dbReference type="SAM" id="SignalP"/>
    </source>
</evidence>
<feature type="domain" description="MHD2" evidence="2">
    <location>
        <begin position="86"/>
        <end position="210"/>
    </location>
</feature>
<gene>
    <name evidence="3" type="ORF">TRITD_2Bv1G198710</name>
</gene>
<feature type="signal peptide" evidence="1">
    <location>
        <begin position="1"/>
        <end position="20"/>
    </location>
</feature>
<proteinExistence type="predicted"/>
<protein>
    <recommendedName>
        <fullName evidence="2">MHD2 domain-containing protein</fullName>
    </recommendedName>
</protein>
<organism evidence="3 4">
    <name type="scientific">Triticum turgidum subsp. durum</name>
    <name type="common">Durum wheat</name>
    <name type="synonym">Triticum durum</name>
    <dbReference type="NCBI Taxonomy" id="4567"/>
    <lineage>
        <taxon>Eukaryota</taxon>
        <taxon>Viridiplantae</taxon>
        <taxon>Streptophyta</taxon>
        <taxon>Embryophyta</taxon>
        <taxon>Tracheophyta</taxon>
        <taxon>Spermatophyta</taxon>
        <taxon>Magnoliopsida</taxon>
        <taxon>Liliopsida</taxon>
        <taxon>Poales</taxon>
        <taxon>Poaceae</taxon>
        <taxon>BOP clade</taxon>
        <taxon>Pooideae</taxon>
        <taxon>Triticodae</taxon>
        <taxon>Triticeae</taxon>
        <taxon>Triticinae</taxon>
        <taxon>Triticum</taxon>
    </lineage>
</organism>
<keyword evidence="4" id="KW-1185">Reference proteome</keyword>
<evidence type="ECO:0000259" key="2">
    <source>
        <dbReference type="PROSITE" id="PS51259"/>
    </source>
</evidence>
<feature type="chain" id="PRO_5040394314" description="MHD2 domain-containing protein" evidence="1">
    <location>
        <begin position="21"/>
        <end position="273"/>
    </location>
</feature>
<keyword evidence="1" id="KW-0732">Signal</keyword>
<dbReference type="PANTHER" id="PTHR31280:SF3">
    <property type="entry name" value="DNA TOPOISOMERASE 4 SUBUNIT B (DUF810)"/>
    <property type="match status" value="1"/>
</dbReference>
<evidence type="ECO:0000313" key="3">
    <source>
        <dbReference type="EMBL" id="VAH50359.1"/>
    </source>
</evidence>
<dbReference type="PROSITE" id="PS51259">
    <property type="entry name" value="MHD2"/>
    <property type="match status" value="1"/>
</dbReference>
<dbReference type="InterPro" id="IPR014772">
    <property type="entry name" value="Munc13_dom-2"/>
</dbReference>
<dbReference type="Proteomes" id="UP000324705">
    <property type="component" value="Chromosome 2B"/>
</dbReference>
<dbReference type="EMBL" id="LT934114">
    <property type="protein sequence ID" value="VAH50359.1"/>
    <property type="molecule type" value="Genomic_DNA"/>
</dbReference>
<name>A0A9R1PVB2_TRITD</name>
<dbReference type="InterPro" id="IPR008528">
    <property type="entry name" value="unc-13_homologue"/>
</dbReference>
<reference evidence="3 4" key="1">
    <citation type="submission" date="2017-09" db="EMBL/GenBank/DDBJ databases">
        <authorList>
            <consortium name="International Durum Wheat Genome Sequencing Consortium (IDWGSC)"/>
            <person name="Milanesi L."/>
        </authorList>
    </citation>
    <scope>NUCLEOTIDE SEQUENCE [LARGE SCALE GENOMIC DNA]</scope>
    <source>
        <strain evidence="4">cv. Svevo</strain>
    </source>
</reference>
<accession>A0A9R1PVB2</accession>
<dbReference type="PANTHER" id="PTHR31280">
    <property type="entry name" value="PROTEIN UNC-13 HOMOLOG"/>
    <property type="match status" value="1"/>
</dbReference>
<dbReference type="Gramene" id="TRITD2Bv1G198710.12">
    <property type="protein sequence ID" value="TRITD2Bv1G198710.12"/>
    <property type="gene ID" value="TRITD2Bv1G198710"/>
</dbReference>
<dbReference type="Pfam" id="PF25761">
    <property type="entry name" value="TPR_PATROL1"/>
    <property type="match status" value="1"/>
</dbReference>
<evidence type="ECO:0000313" key="4">
    <source>
        <dbReference type="Proteomes" id="UP000324705"/>
    </source>
</evidence>
<sequence length="273" mass="31015">MTNVCSSFLAAVGLLDYLSCMTSEGATSKSSPSDESIDELFTIFDDVRRTAVNITDTILNFIGTRAVFWDMRDLLLFSLYRTSVESARMEIFIPTIEQVLDQVCDLIVDVLRDRVVLRVFQACMEGFIWVLLDGGPSRAFLETDVNLMKDDLAMLEVKKIRLKHLYVVHTDLFIAEGQGLPSDVIEKEAKLAQQILDLYVLKADTIIDLLMKASEHMSHHPEPATARRRNVHDVHTLLRVLCHKKDNGASTFLKIQYHLPRSSGETKLVMYYD</sequence>
<dbReference type="AlphaFoldDB" id="A0A9R1PVB2"/>
<dbReference type="InterPro" id="IPR057984">
    <property type="entry name" value="PATROL1_C"/>
</dbReference>